<reference evidence="1 2" key="1">
    <citation type="journal article" date="2018" name="Arch. Virol.">
        <title>Genomic characterization and phylogenetic analysis of the novel Pseudomonas phage PPSC2.</title>
        <authorList>
            <person name="Wu X."/>
            <person name="Wu Y."/>
            <person name="Tang Y."/>
            <person name="Gan B."/>
        </authorList>
    </citation>
    <scope>NUCLEOTIDE SEQUENCE [LARGE SCALE GENOMIC DNA]</scope>
</reference>
<dbReference type="PROSITE" id="PS51257">
    <property type="entry name" value="PROKAR_LIPOPROTEIN"/>
    <property type="match status" value="1"/>
</dbReference>
<gene>
    <name evidence="1" type="ORF">PPSC2_37</name>
</gene>
<evidence type="ECO:0000313" key="2">
    <source>
        <dbReference type="Proteomes" id="UP000244827"/>
    </source>
</evidence>
<name>A0A2R2YAS5_9CAUD</name>
<evidence type="ECO:0000313" key="1">
    <source>
        <dbReference type="EMBL" id="ATN92800.1"/>
    </source>
</evidence>
<proteinExistence type="predicted"/>
<protein>
    <recommendedName>
        <fullName evidence="3">Lipoprotein</fullName>
    </recommendedName>
</protein>
<sequence>MKKIFLAVALAVTLSGCDLSEMEFNKQEQAVAKQRCEQVGGIIYFSEYQNSGNPFWASCFVQGFKYQLDKDGAMYK</sequence>
<accession>A0A2R2YAS5</accession>
<dbReference type="Proteomes" id="UP000244827">
    <property type="component" value="Segment"/>
</dbReference>
<keyword evidence="2" id="KW-1185">Reference proteome</keyword>
<evidence type="ECO:0008006" key="3">
    <source>
        <dbReference type="Google" id="ProtNLM"/>
    </source>
</evidence>
<dbReference type="EMBL" id="MF893340">
    <property type="protein sequence ID" value="ATN92800.1"/>
    <property type="molecule type" value="Genomic_DNA"/>
</dbReference>
<organism evidence="1 2">
    <name type="scientific">Pseudomonas phage PPSC2</name>
    <dbReference type="NCBI Taxonomy" id="2041350"/>
    <lineage>
        <taxon>Viruses</taxon>
        <taxon>Duplodnaviria</taxon>
        <taxon>Heunggongvirae</taxon>
        <taxon>Uroviricota</taxon>
        <taxon>Caudoviricetes</taxon>
        <taxon>Vandenendeviridae</taxon>
        <taxon>Gorskivirinae</taxon>
        <taxon>Shenlongvirus</taxon>
        <taxon>Shenlongvirus PPSC2</taxon>
    </lineage>
</organism>